<gene>
    <name evidence="1" type="ORF">NDU88_005867</name>
</gene>
<dbReference type="AlphaFoldDB" id="A0AAV7VN24"/>
<evidence type="ECO:0000313" key="1">
    <source>
        <dbReference type="EMBL" id="KAJ1202064.1"/>
    </source>
</evidence>
<sequence length="222" mass="23560">MKFALRSGASIRQRMVSRGRNAAGSGAVVVDDRMGGDFVRAQASVAARVIAEPVKQAPLPSEIACNGGEGFLVERTLAMGPKMAALIADLQDPIIVLSDMEGDDRVFLHNFGGASQAKRVALTSKALVKDMGVQAGLAGKDDLVNKDSTFEEVSLMSLCMSWLFYGAFRVSELLGLKGPGGKITDRLDVRLSEVKADDSLVMSAVTSGARTVALRRAEYVPL</sequence>
<comment type="caution">
    <text evidence="1">The sequence shown here is derived from an EMBL/GenBank/DDBJ whole genome shotgun (WGS) entry which is preliminary data.</text>
</comment>
<protein>
    <submittedName>
        <fullName evidence="1">Uncharacterized protein</fullName>
    </submittedName>
</protein>
<proteinExistence type="predicted"/>
<organism evidence="1 2">
    <name type="scientific">Pleurodeles waltl</name>
    <name type="common">Iberian ribbed newt</name>
    <dbReference type="NCBI Taxonomy" id="8319"/>
    <lineage>
        <taxon>Eukaryota</taxon>
        <taxon>Metazoa</taxon>
        <taxon>Chordata</taxon>
        <taxon>Craniata</taxon>
        <taxon>Vertebrata</taxon>
        <taxon>Euteleostomi</taxon>
        <taxon>Amphibia</taxon>
        <taxon>Batrachia</taxon>
        <taxon>Caudata</taxon>
        <taxon>Salamandroidea</taxon>
        <taxon>Salamandridae</taxon>
        <taxon>Pleurodelinae</taxon>
        <taxon>Pleurodeles</taxon>
    </lineage>
</organism>
<reference evidence="1" key="1">
    <citation type="journal article" date="2022" name="bioRxiv">
        <title>Sequencing and chromosome-scale assembly of the giantPleurodeles waltlgenome.</title>
        <authorList>
            <person name="Brown T."/>
            <person name="Elewa A."/>
            <person name="Iarovenko S."/>
            <person name="Subramanian E."/>
            <person name="Araus A.J."/>
            <person name="Petzold A."/>
            <person name="Susuki M."/>
            <person name="Suzuki K.-i.T."/>
            <person name="Hayashi T."/>
            <person name="Toyoda A."/>
            <person name="Oliveira C."/>
            <person name="Osipova E."/>
            <person name="Leigh N.D."/>
            <person name="Simon A."/>
            <person name="Yun M.H."/>
        </authorList>
    </citation>
    <scope>NUCLEOTIDE SEQUENCE</scope>
    <source>
        <strain evidence="1">20211129_DDA</strain>
        <tissue evidence="1">Liver</tissue>
    </source>
</reference>
<accession>A0AAV7VN24</accession>
<dbReference type="EMBL" id="JANPWB010000003">
    <property type="protein sequence ID" value="KAJ1202064.1"/>
    <property type="molecule type" value="Genomic_DNA"/>
</dbReference>
<dbReference type="Proteomes" id="UP001066276">
    <property type="component" value="Chromosome 2_1"/>
</dbReference>
<name>A0AAV7VN24_PLEWA</name>
<keyword evidence="2" id="KW-1185">Reference proteome</keyword>
<evidence type="ECO:0000313" key="2">
    <source>
        <dbReference type="Proteomes" id="UP001066276"/>
    </source>
</evidence>